<evidence type="ECO:0000313" key="2">
    <source>
        <dbReference type="Proteomes" id="UP001497700"/>
    </source>
</evidence>
<proteinExistence type="predicted"/>
<organism evidence="1 2">
    <name type="scientific">Hypoxylon rubiginosum</name>
    <dbReference type="NCBI Taxonomy" id="110542"/>
    <lineage>
        <taxon>Eukaryota</taxon>
        <taxon>Fungi</taxon>
        <taxon>Dikarya</taxon>
        <taxon>Ascomycota</taxon>
        <taxon>Pezizomycotina</taxon>
        <taxon>Sordariomycetes</taxon>
        <taxon>Xylariomycetidae</taxon>
        <taxon>Xylariales</taxon>
        <taxon>Hypoxylaceae</taxon>
        <taxon>Hypoxylon</taxon>
    </lineage>
</organism>
<protein>
    <submittedName>
        <fullName evidence="1">FAD binding domain protein</fullName>
    </submittedName>
</protein>
<dbReference type="Proteomes" id="UP001497700">
    <property type="component" value="Unassembled WGS sequence"/>
</dbReference>
<accession>A0ACB9YSD4</accession>
<dbReference type="EMBL" id="MU393529">
    <property type="protein sequence ID" value="KAI4862297.1"/>
    <property type="molecule type" value="Genomic_DNA"/>
</dbReference>
<sequence>MTAAFASHSRRWAYYGRPNIMNTKGTIQLTSWGLLISILHANFDGLASPACPKPPLAAEGDGSAVYLSGKRVTALQCTKESITVSYTDTHTNEQESIEAELVIGADGVHSTVRRLANAPFTERYAGYIAWRGTIPENLVSQETVQYFSDHLSLQFSKRTYLVCYIIPTETGNFEPGKRLLNWVWYYNVAEDSPEMKDIFTDINNEQHHNTVPRGLVRQEVWERCRAAVLPRISAPFQELLQKTSSPFVTKIRDVICTSASFCDGRVVLVGDAFTTLRPHIGVATEQAAFHSNTLEAVYRGEKTPEAWGLEVRRFAQRIILINKIVAELLGQCSLCLNRSCPMPYLLSNLSFNKYKVDVLYFH</sequence>
<keyword evidence="2" id="KW-1185">Reference proteome</keyword>
<evidence type="ECO:0000313" key="1">
    <source>
        <dbReference type="EMBL" id="KAI4862297.1"/>
    </source>
</evidence>
<comment type="caution">
    <text evidence="1">The sequence shown here is derived from an EMBL/GenBank/DDBJ whole genome shotgun (WGS) entry which is preliminary data.</text>
</comment>
<gene>
    <name evidence="1" type="ORF">F4820DRAFT_430987</name>
</gene>
<name>A0ACB9YSD4_9PEZI</name>
<reference evidence="1 2" key="1">
    <citation type="journal article" date="2022" name="New Phytol.">
        <title>Ecological generalism drives hyperdiversity of secondary metabolite gene clusters in xylarialean endophytes.</title>
        <authorList>
            <person name="Franco M.E.E."/>
            <person name="Wisecaver J.H."/>
            <person name="Arnold A.E."/>
            <person name="Ju Y.M."/>
            <person name="Slot J.C."/>
            <person name="Ahrendt S."/>
            <person name="Moore L.P."/>
            <person name="Eastman K.E."/>
            <person name="Scott K."/>
            <person name="Konkel Z."/>
            <person name="Mondo S.J."/>
            <person name="Kuo A."/>
            <person name="Hayes R.D."/>
            <person name="Haridas S."/>
            <person name="Andreopoulos B."/>
            <person name="Riley R."/>
            <person name="LaButti K."/>
            <person name="Pangilinan J."/>
            <person name="Lipzen A."/>
            <person name="Amirebrahimi M."/>
            <person name="Yan J."/>
            <person name="Adam C."/>
            <person name="Keymanesh K."/>
            <person name="Ng V."/>
            <person name="Louie K."/>
            <person name="Northen T."/>
            <person name="Drula E."/>
            <person name="Henrissat B."/>
            <person name="Hsieh H.M."/>
            <person name="Youens-Clark K."/>
            <person name="Lutzoni F."/>
            <person name="Miadlikowska J."/>
            <person name="Eastwood D.C."/>
            <person name="Hamelin R.C."/>
            <person name="Grigoriev I.V."/>
            <person name="U'Ren J.M."/>
        </authorList>
    </citation>
    <scope>NUCLEOTIDE SEQUENCE [LARGE SCALE GENOMIC DNA]</scope>
    <source>
        <strain evidence="1 2">CBS 119005</strain>
    </source>
</reference>